<organism evidence="1">
    <name type="scientific">freshwater metagenome</name>
    <dbReference type="NCBI Taxonomy" id="449393"/>
    <lineage>
        <taxon>unclassified sequences</taxon>
        <taxon>metagenomes</taxon>
        <taxon>ecological metagenomes</taxon>
    </lineage>
</organism>
<evidence type="ECO:0000313" key="1">
    <source>
        <dbReference type="EMBL" id="CAB4941739.1"/>
    </source>
</evidence>
<dbReference type="Pfam" id="PF05402">
    <property type="entry name" value="PqqD"/>
    <property type="match status" value="1"/>
</dbReference>
<gene>
    <name evidence="1" type="ORF">UFOPK3773_00902</name>
</gene>
<dbReference type="EMBL" id="CAFBNF010000083">
    <property type="protein sequence ID" value="CAB4941739.1"/>
    <property type="molecule type" value="Genomic_DNA"/>
</dbReference>
<dbReference type="AlphaFoldDB" id="A0A6J7JFN8"/>
<sequence>MGHLRPHPERIVYDVIDGQVLIIRSDTGSYYSLEGPAADVWRGLMAGLDDAELMAAIESRYVPDSGNLATDVDAFLTSLLSEGLVEEGQIATVTEFAAAVTSAAAWVAPRLQSFTDMQDLLLFDPIHEVGPEGWPHAADG</sequence>
<dbReference type="InterPro" id="IPR008792">
    <property type="entry name" value="PQQD"/>
</dbReference>
<proteinExistence type="predicted"/>
<dbReference type="InterPro" id="IPR041881">
    <property type="entry name" value="PqqD_sf"/>
</dbReference>
<name>A0A6J7JFN8_9ZZZZ</name>
<protein>
    <submittedName>
        <fullName evidence="1">Unannotated protein</fullName>
    </submittedName>
</protein>
<dbReference type="Gene3D" id="1.10.10.1150">
    <property type="entry name" value="Coenzyme PQQ synthesis protein D (PqqD)"/>
    <property type="match status" value="1"/>
</dbReference>
<accession>A0A6J7JFN8</accession>
<reference evidence="1" key="1">
    <citation type="submission" date="2020-05" db="EMBL/GenBank/DDBJ databases">
        <authorList>
            <person name="Chiriac C."/>
            <person name="Salcher M."/>
            <person name="Ghai R."/>
            <person name="Kavagutti S V."/>
        </authorList>
    </citation>
    <scope>NUCLEOTIDE SEQUENCE</scope>
</reference>